<keyword evidence="2" id="KW-0963">Cytoplasm</keyword>
<organism evidence="14 15">
    <name type="scientific">Cordylochernes scorpioides</name>
    <dbReference type="NCBI Taxonomy" id="51811"/>
    <lineage>
        <taxon>Eukaryota</taxon>
        <taxon>Metazoa</taxon>
        <taxon>Ecdysozoa</taxon>
        <taxon>Arthropoda</taxon>
        <taxon>Chelicerata</taxon>
        <taxon>Arachnida</taxon>
        <taxon>Pseudoscorpiones</taxon>
        <taxon>Cheliferoidea</taxon>
        <taxon>Chernetidae</taxon>
        <taxon>Cordylochernes</taxon>
    </lineage>
</organism>
<dbReference type="SUPFAM" id="SSF54919">
    <property type="entry name" value="Nucleoside diphosphate kinase, NDK"/>
    <property type="match status" value="1"/>
</dbReference>
<dbReference type="InterPro" id="IPR001564">
    <property type="entry name" value="Nucleoside_diP_kinase"/>
</dbReference>
<dbReference type="PANTHER" id="PTHR46161:SF3">
    <property type="entry name" value="NUCLEOSIDE DIPHOSPHATE KINASE DDB_G0292928-RELATED"/>
    <property type="match status" value="1"/>
</dbReference>
<dbReference type="InterPro" id="IPR036850">
    <property type="entry name" value="NDK-like_dom_sf"/>
</dbReference>
<name>A0ABY6KBN4_9ARAC</name>
<feature type="binding site" evidence="10">
    <location>
        <position position="100"/>
    </location>
    <ligand>
        <name>ATP</name>
        <dbReference type="ChEBI" id="CHEBI:30616"/>
    </ligand>
</feature>
<dbReference type="InterPro" id="IPR034907">
    <property type="entry name" value="NDK-like_dom"/>
</dbReference>
<proteinExistence type="inferred from homology"/>
<evidence type="ECO:0000313" key="15">
    <source>
        <dbReference type="Proteomes" id="UP001235939"/>
    </source>
</evidence>
<sequence length="177" mass="20794">MAKLVKPSLELTLAILKPNIANRPLEIECLRRLLLGNNYYFVKTKRTKLTKEKAEEFYQEHEGKFFYNRLVTFMASDNIWIHILARENAIRHWRQLMGPTKVFRTILEAPTCLRAEYGLTDTRNSFHGSDSPETVKKEVEFFFPEFNMEAWQGDQLSLFQSGQAVLDTSLWEHRPPL</sequence>
<keyword evidence="8" id="KW-0460">Magnesium</keyword>
<dbReference type="EMBL" id="CP092865">
    <property type="protein sequence ID" value="UYV65162.1"/>
    <property type="molecule type" value="Genomic_DNA"/>
</dbReference>
<keyword evidence="4" id="KW-0479">Metal-binding</keyword>
<feature type="binding site" evidence="10">
    <location>
        <position position="94"/>
    </location>
    <ligand>
        <name>ATP</name>
        <dbReference type="ChEBI" id="CHEBI:30616"/>
    </ligand>
</feature>
<evidence type="ECO:0000256" key="6">
    <source>
        <dbReference type="ARBA" id="ARBA00022777"/>
    </source>
</evidence>
<evidence type="ECO:0000256" key="3">
    <source>
        <dbReference type="ARBA" id="ARBA00022679"/>
    </source>
</evidence>
<evidence type="ECO:0000259" key="13">
    <source>
        <dbReference type="SMART" id="SM00562"/>
    </source>
</evidence>
<keyword evidence="3 12" id="KW-0808">Transferase</keyword>
<dbReference type="Proteomes" id="UP001235939">
    <property type="component" value="Chromosome 03"/>
</dbReference>
<protein>
    <recommendedName>
        <fullName evidence="12">Nucleoside diphosphate kinase</fullName>
        <ecNumber evidence="12">2.7.4.6</ecNumber>
    </recommendedName>
</protein>
<dbReference type="InterPro" id="IPR023005">
    <property type="entry name" value="Nucleoside_diP_kinase_AS"/>
</dbReference>
<feature type="active site" description="Pros-phosphohistidine intermediate" evidence="10">
    <location>
        <position position="127"/>
    </location>
</feature>
<evidence type="ECO:0000256" key="8">
    <source>
        <dbReference type="ARBA" id="ARBA00022842"/>
    </source>
</evidence>
<dbReference type="PROSITE" id="PS00469">
    <property type="entry name" value="NDPK"/>
    <property type="match status" value="1"/>
</dbReference>
<evidence type="ECO:0000256" key="10">
    <source>
        <dbReference type="PROSITE-ProRule" id="PRU00706"/>
    </source>
</evidence>
<accession>A0ABY6KBN4</accession>
<evidence type="ECO:0000313" key="14">
    <source>
        <dbReference type="EMBL" id="UYV65162.1"/>
    </source>
</evidence>
<keyword evidence="15" id="KW-1185">Reference proteome</keyword>
<evidence type="ECO:0000256" key="2">
    <source>
        <dbReference type="ARBA" id="ARBA00022490"/>
    </source>
</evidence>
<feature type="binding site" evidence="10">
    <location>
        <position position="17"/>
    </location>
    <ligand>
        <name>ATP</name>
        <dbReference type="ChEBI" id="CHEBI:30616"/>
    </ligand>
</feature>
<comment type="catalytic activity">
    <reaction evidence="12">
        <text>a 2'-deoxyribonucleoside 5'-diphosphate + ATP = a 2'-deoxyribonucleoside 5'-triphosphate + ADP</text>
        <dbReference type="Rhea" id="RHEA:44640"/>
        <dbReference type="ChEBI" id="CHEBI:30616"/>
        <dbReference type="ChEBI" id="CHEBI:61560"/>
        <dbReference type="ChEBI" id="CHEBI:73316"/>
        <dbReference type="ChEBI" id="CHEBI:456216"/>
        <dbReference type="EC" id="2.7.4.6"/>
    </reaction>
</comment>
<feature type="binding site" evidence="10">
    <location>
        <position position="66"/>
    </location>
    <ligand>
        <name>ATP</name>
        <dbReference type="ChEBI" id="CHEBI:30616"/>
    </ligand>
</feature>
<dbReference type="EC" id="2.7.4.6" evidence="12"/>
<dbReference type="PANTHER" id="PTHR46161">
    <property type="entry name" value="NUCLEOSIDE DIPHOSPHATE KINASE"/>
    <property type="match status" value="1"/>
</dbReference>
<keyword evidence="9" id="KW-0546">Nucleotide metabolism</keyword>
<dbReference type="PROSITE" id="PS51374">
    <property type="entry name" value="NDPK_LIKE"/>
    <property type="match status" value="1"/>
</dbReference>
<dbReference type="PRINTS" id="PR01243">
    <property type="entry name" value="NUCDPKINASE"/>
</dbReference>
<comment type="similarity">
    <text evidence="1 10 11">Belongs to the NDK family.</text>
</comment>
<reference evidence="14 15" key="1">
    <citation type="submission" date="2022-01" db="EMBL/GenBank/DDBJ databases">
        <title>A chromosomal length assembly of Cordylochernes scorpioides.</title>
        <authorList>
            <person name="Zeh D."/>
            <person name="Zeh J."/>
        </authorList>
    </citation>
    <scope>NUCLEOTIDE SEQUENCE [LARGE SCALE GENOMIC DNA]</scope>
    <source>
        <strain evidence="14">IN4F17</strain>
        <tissue evidence="14">Whole Body</tissue>
    </source>
</reference>
<feature type="binding site" evidence="10">
    <location>
        <position position="114"/>
    </location>
    <ligand>
        <name>ATP</name>
        <dbReference type="ChEBI" id="CHEBI:30616"/>
    </ligand>
</feature>
<dbReference type="Pfam" id="PF00334">
    <property type="entry name" value="NDK"/>
    <property type="match status" value="1"/>
</dbReference>
<keyword evidence="5 12" id="KW-0547">Nucleotide-binding</keyword>
<evidence type="ECO:0000256" key="12">
    <source>
        <dbReference type="RuleBase" id="RU004013"/>
    </source>
</evidence>
<evidence type="ECO:0000256" key="5">
    <source>
        <dbReference type="ARBA" id="ARBA00022741"/>
    </source>
</evidence>
<keyword evidence="7 12" id="KW-0067">ATP-binding</keyword>
<keyword evidence="6 12" id="KW-0418">Kinase</keyword>
<evidence type="ECO:0000256" key="11">
    <source>
        <dbReference type="RuleBase" id="RU004011"/>
    </source>
</evidence>
<evidence type="ECO:0000256" key="9">
    <source>
        <dbReference type="ARBA" id="ARBA00023080"/>
    </source>
</evidence>
<dbReference type="SMART" id="SM00562">
    <property type="entry name" value="NDK"/>
    <property type="match status" value="1"/>
</dbReference>
<gene>
    <name evidence="14" type="ORF">LAZ67_3003409</name>
</gene>
<feature type="binding site" evidence="10">
    <location>
        <position position="124"/>
    </location>
    <ligand>
        <name>ATP</name>
        <dbReference type="ChEBI" id="CHEBI:30616"/>
    </ligand>
</feature>
<feature type="domain" description="Nucleoside diphosphate kinase-like" evidence="13">
    <location>
        <begin position="9"/>
        <end position="150"/>
    </location>
</feature>
<evidence type="ECO:0000256" key="7">
    <source>
        <dbReference type="ARBA" id="ARBA00022840"/>
    </source>
</evidence>
<evidence type="ECO:0000256" key="4">
    <source>
        <dbReference type="ARBA" id="ARBA00022723"/>
    </source>
</evidence>
<dbReference type="Gene3D" id="3.30.70.141">
    <property type="entry name" value="Nucleoside diphosphate kinase-like domain"/>
    <property type="match status" value="1"/>
</dbReference>
<evidence type="ECO:0000256" key="1">
    <source>
        <dbReference type="ARBA" id="ARBA00008142"/>
    </source>
</evidence>